<keyword evidence="4" id="KW-0479">Metal-binding</keyword>
<comment type="caution">
    <text evidence="8">The sequence shown here is derived from an EMBL/GenBank/DDBJ whole genome shotgun (WGS) entry which is preliminary data.</text>
</comment>
<dbReference type="AlphaFoldDB" id="A0AAD9VDP2"/>
<accession>A0AAD9VDP2</accession>
<dbReference type="GO" id="GO:1990234">
    <property type="term" value="C:transferase complex"/>
    <property type="evidence" value="ECO:0007669"/>
    <property type="project" value="TreeGrafter"/>
</dbReference>
<evidence type="ECO:0000256" key="7">
    <source>
        <dbReference type="RuleBase" id="RU004466"/>
    </source>
</evidence>
<keyword evidence="5" id="KW-0460">Magnesium</keyword>
<dbReference type="InterPro" id="IPR033749">
    <property type="entry name" value="Polyprenyl_synt_CS"/>
</dbReference>
<comment type="similarity">
    <text evidence="2 7">Belongs to the FPP/GGPP synthase family.</text>
</comment>
<dbReference type="GO" id="GO:0008299">
    <property type="term" value="P:isoprenoid biosynthetic process"/>
    <property type="evidence" value="ECO:0007669"/>
    <property type="project" value="UniProtKB-KW"/>
</dbReference>
<keyword evidence="6" id="KW-0414">Isoprene biosynthesis</keyword>
<dbReference type="InterPro" id="IPR000092">
    <property type="entry name" value="Polyprenyl_synt"/>
</dbReference>
<evidence type="ECO:0000313" key="9">
    <source>
        <dbReference type="Proteomes" id="UP001249851"/>
    </source>
</evidence>
<dbReference type="GO" id="GO:0046872">
    <property type="term" value="F:metal ion binding"/>
    <property type="evidence" value="ECO:0007669"/>
    <property type="project" value="UniProtKB-KW"/>
</dbReference>
<comment type="cofactor">
    <cofactor evidence="1">
        <name>Mg(2+)</name>
        <dbReference type="ChEBI" id="CHEBI:18420"/>
    </cofactor>
</comment>
<sequence length="250" mass="27492">MIVLLAAGACNKHTGNKSKILQSQETVVMVSEMIHTASLIHDDVIDGANTRRGKVSVNTKFGEKMSVLAADYILSCASKTLAQLGNAEVVKLLAKVVDDLIKGEFMQLGSKENPDERFNHYLEKTYKKTASLVACCCRAVVDDILDFIATDKEMGKPTATDLQLGLATAPVLFACEQFPELNALIMRRFKGPNDVEEARQAVHKSDGIARSYTLASQYTKEAVKQIHKLSASPERDALISITHKVLERRK</sequence>
<dbReference type="Gene3D" id="1.10.600.10">
    <property type="entry name" value="Farnesyl Diphosphate Synthase"/>
    <property type="match status" value="1"/>
</dbReference>
<keyword evidence="9" id="KW-1185">Reference proteome</keyword>
<evidence type="ECO:0000256" key="4">
    <source>
        <dbReference type="ARBA" id="ARBA00022723"/>
    </source>
</evidence>
<keyword evidence="3 7" id="KW-0808">Transferase</keyword>
<dbReference type="Pfam" id="PF00348">
    <property type="entry name" value="polyprenyl_synt"/>
    <property type="match status" value="1"/>
</dbReference>
<protein>
    <submittedName>
        <fullName evidence="8">All trans-polyprenyl-diphosphate synthase PDSS1</fullName>
    </submittedName>
</protein>
<dbReference type="PANTHER" id="PTHR12001:SF69">
    <property type="entry name" value="ALL TRANS-POLYPRENYL-DIPHOSPHATE SYNTHASE PDSS1"/>
    <property type="match status" value="1"/>
</dbReference>
<dbReference type="GO" id="GO:0006744">
    <property type="term" value="P:ubiquinone biosynthetic process"/>
    <property type="evidence" value="ECO:0007669"/>
    <property type="project" value="TreeGrafter"/>
</dbReference>
<evidence type="ECO:0000313" key="8">
    <source>
        <dbReference type="EMBL" id="KAK2570167.1"/>
    </source>
</evidence>
<dbReference type="InterPro" id="IPR008949">
    <property type="entry name" value="Isoprenoid_synthase_dom_sf"/>
</dbReference>
<dbReference type="GO" id="GO:0005739">
    <property type="term" value="C:mitochondrion"/>
    <property type="evidence" value="ECO:0007669"/>
    <property type="project" value="TreeGrafter"/>
</dbReference>
<evidence type="ECO:0000256" key="6">
    <source>
        <dbReference type="ARBA" id="ARBA00023229"/>
    </source>
</evidence>
<evidence type="ECO:0000256" key="1">
    <source>
        <dbReference type="ARBA" id="ARBA00001946"/>
    </source>
</evidence>
<reference evidence="8" key="1">
    <citation type="journal article" date="2023" name="G3 (Bethesda)">
        <title>Whole genome assembly and annotation of the endangered Caribbean coral Acropora cervicornis.</title>
        <authorList>
            <person name="Selwyn J.D."/>
            <person name="Vollmer S.V."/>
        </authorList>
    </citation>
    <scope>NUCLEOTIDE SEQUENCE</scope>
    <source>
        <strain evidence="8">K2</strain>
    </source>
</reference>
<evidence type="ECO:0000256" key="3">
    <source>
        <dbReference type="ARBA" id="ARBA00022679"/>
    </source>
</evidence>
<name>A0AAD9VDP2_ACRCE</name>
<dbReference type="PANTHER" id="PTHR12001">
    <property type="entry name" value="GERANYLGERANYL PYROPHOSPHATE SYNTHASE"/>
    <property type="match status" value="1"/>
</dbReference>
<organism evidence="8 9">
    <name type="scientific">Acropora cervicornis</name>
    <name type="common">Staghorn coral</name>
    <dbReference type="NCBI Taxonomy" id="6130"/>
    <lineage>
        <taxon>Eukaryota</taxon>
        <taxon>Metazoa</taxon>
        <taxon>Cnidaria</taxon>
        <taxon>Anthozoa</taxon>
        <taxon>Hexacorallia</taxon>
        <taxon>Scleractinia</taxon>
        <taxon>Astrocoeniina</taxon>
        <taxon>Acroporidae</taxon>
        <taxon>Acropora</taxon>
    </lineage>
</organism>
<dbReference type="SUPFAM" id="SSF48576">
    <property type="entry name" value="Terpenoid synthases"/>
    <property type="match status" value="1"/>
</dbReference>
<dbReference type="EMBL" id="JARQWQ010000008">
    <property type="protein sequence ID" value="KAK2570167.1"/>
    <property type="molecule type" value="Genomic_DNA"/>
</dbReference>
<gene>
    <name evidence="8" type="ORF">P5673_004930</name>
</gene>
<dbReference type="CDD" id="cd00685">
    <property type="entry name" value="Trans_IPPS_HT"/>
    <property type="match status" value="1"/>
</dbReference>
<evidence type="ECO:0000256" key="2">
    <source>
        <dbReference type="ARBA" id="ARBA00006706"/>
    </source>
</evidence>
<dbReference type="GO" id="GO:0004659">
    <property type="term" value="F:prenyltransferase activity"/>
    <property type="evidence" value="ECO:0007669"/>
    <property type="project" value="InterPro"/>
</dbReference>
<dbReference type="PROSITE" id="PS00723">
    <property type="entry name" value="POLYPRENYL_SYNTHASE_1"/>
    <property type="match status" value="1"/>
</dbReference>
<reference evidence="8" key="2">
    <citation type="journal article" date="2023" name="Science">
        <title>Genomic signatures of disease resistance in endangered staghorn corals.</title>
        <authorList>
            <person name="Vollmer S.V."/>
            <person name="Selwyn J.D."/>
            <person name="Despard B.A."/>
            <person name="Roesel C.L."/>
        </authorList>
    </citation>
    <scope>NUCLEOTIDE SEQUENCE</scope>
    <source>
        <strain evidence="8">K2</strain>
    </source>
</reference>
<dbReference type="Proteomes" id="UP001249851">
    <property type="component" value="Unassembled WGS sequence"/>
</dbReference>
<proteinExistence type="inferred from homology"/>
<evidence type="ECO:0000256" key="5">
    <source>
        <dbReference type="ARBA" id="ARBA00022842"/>
    </source>
</evidence>